<dbReference type="PROSITE" id="PS51819">
    <property type="entry name" value="VOC"/>
    <property type="match status" value="2"/>
</dbReference>
<accession>A0A835YZ91</accession>
<dbReference type="GO" id="GO:0006559">
    <property type="term" value="P:L-phenylalanine catabolic process"/>
    <property type="evidence" value="ECO:0007669"/>
    <property type="project" value="UniProtKB-KW"/>
</dbReference>
<keyword evidence="6" id="KW-0828">Tyrosine catabolism</keyword>
<dbReference type="EMBL" id="JAFCMP010000257">
    <property type="protein sequence ID" value="KAG5182195.1"/>
    <property type="molecule type" value="Genomic_DNA"/>
</dbReference>
<proteinExistence type="inferred from homology"/>
<evidence type="ECO:0000313" key="13">
    <source>
        <dbReference type="Proteomes" id="UP000664859"/>
    </source>
</evidence>
<evidence type="ECO:0000256" key="9">
    <source>
        <dbReference type="PIRNR" id="PIRNR009283"/>
    </source>
</evidence>
<dbReference type="CDD" id="cd08342">
    <property type="entry name" value="HPPD_N_like"/>
    <property type="match status" value="1"/>
</dbReference>
<gene>
    <name evidence="12" type="ORF">JKP88DRAFT_348922</name>
</gene>
<dbReference type="InterPro" id="IPR037523">
    <property type="entry name" value="VOC_core"/>
</dbReference>
<evidence type="ECO:0000313" key="12">
    <source>
        <dbReference type="EMBL" id="KAG5182195.1"/>
    </source>
</evidence>
<keyword evidence="8" id="KW-0585">Phenylalanine catabolism</keyword>
<evidence type="ECO:0000256" key="6">
    <source>
        <dbReference type="ARBA" id="ARBA00022878"/>
    </source>
</evidence>
<keyword evidence="4 10" id="KW-0479">Metal-binding</keyword>
<dbReference type="PANTHER" id="PTHR11959">
    <property type="entry name" value="4-HYDROXYPHENYLPYRUVATE DIOXYGENASE"/>
    <property type="match status" value="1"/>
</dbReference>
<feature type="domain" description="VOC" evidence="11">
    <location>
        <begin position="30"/>
        <end position="181"/>
    </location>
</feature>
<keyword evidence="13" id="KW-1185">Reference proteome</keyword>
<evidence type="ECO:0000256" key="8">
    <source>
        <dbReference type="ARBA" id="ARBA00023232"/>
    </source>
</evidence>
<comment type="similarity">
    <text evidence="2 9">Belongs to the 4HPPD family.</text>
</comment>
<comment type="cofactor">
    <cofactor evidence="10">
        <name>Fe cation</name>
        <dbReference type="ChEBI" id="CHEBI:24875"/>
    </cofactor>
    <text evidence="10">Binds 1 Fe cation per subunit.</text>
</comment>
<dbReference type="NCBIfam" id="TIGR01263">
    <property type="entry name" value="4HPPD"/>
    <property type="match status" value="1"/>
</dbReference>
<organism evidence="12 13">
    <name type="scientific">Tribonema minus</name>
    <dbReference type="NCBI Taxonomy" id="303371"/>
    <lineage>
        <taxon>Eukaryota</taxon>
        <taxon>Sar</taxon>
        <taxon>Stramenopiles</taxon>
        <taxon>Ochrophyta</taxon>
        <taxon>PX clade</taxon>
        <taxon>Xanthophyceae</taxon>
        <taxon>Tribonematales</taxon>
        <taxon>Tribonemataceae</taxon>
        <taxon>Tribonema</taxon>
    </lineage>
</organism>
<comment type="caution">
    <text evidence="12">The sequence shown here is derived from an EMBL/GenBank/DDBJ whole genome shotgun (WGS) entry which is preliminary data.</text>
</comment>
<keyword evidence="12" id="KW-0223">Dioxygenase</keyword>
<feature type="domain" description="VOC" evidence="11">
    <location>
        <begin position="218"/>
        <end position="377"/>
    </location>
</feature>
<evidence type="ECO:0000259" key="11">
    <source>
        <dbReference type="PROSITE" id="PS51819"/>
    </source>
</evidence>
<evidence type="ECO:0000256" key="2">
    <source>
        <dbReference type="ARBA" id="ARBA00005877"/>
    </source>
</evidence>
<dbReference type="FunFam" id="3.10.180.10:FF:000013">
    <property type="entry name" value="4-hydroxyphenylpyruvate dioxygenase"/>
    <property type="match status" value="1"/>
</dbReference>
<dbReference type="PIRSF" id="PIRSF009283">
    <property type="entry name" value="HPP_dOase"/>
    <property type="match status" value="1"/>
</dbReference>
<dbReference type="OrthoDB" id="414569at2759"/>
<feature type="binding site" evidence="10">
    <location>
        <position position="388"/>
    </location>
    <ligand>
        <name>Fe cation</name>
        <dbReference type="ChEBI" id="CHEBI:24875"/>
    </ligand>
</feature>
<evidence type="ECO:0000256" key="5">
    <source>
        <dbReference type="ARBA" id="ARBA00022737"/>
    </source>
</evidence>
<name>A0A835YZ91_9STRA</name>
<feature type="binding site" evidence="10">
    <location>
        <position position="303"/>
    </location>
    <ligand>
        <name>Fe cation</name>
        <dbReference type="ChEBI" id="CHEBI:24875"/>
    </ligand>
</feature>
<dbReference type="InterPro" id="IPR029068">
    <property type="entry name" value="Glyas_Bleomycin-R_OHBP_Dase"/>
</dbReference>
<keyword evidence="12" id="KW-0670">Pyruvate</keyword>
<keyword evidence="12" id="KW-0560">Oxidoreductase</keyword>
<evidence type="ECO:0000256" key="7">
    <source>
        <dbReference type="ARBA" id="ARBA00023004"/>
    </source>
</evidence>
<evidence type="ECO:0000256" key="10">
    <source>
        <dbReference type="PIRSR" id="PIRSR009283-1"/>
    </source>
</evidence>
<dbReference type="PANTHER" id="PTHR11959:SF1">
    <property type="entry name" value="4-HYDROXYPHENYLPYRUVATE DIOXYGENASE"/>
    <property type="match status" value="1"/>
</dbReference>
<dbReference type="InterPro" id="IPR041736">
    <property type="entry name" value="4OHPhenylPyrv_dOase_N"/>
</dbReference>
<keyword evidence="7 10" id="KW-0408">Iron</keyword>
<evidence type="ECO:0000256" key="1">
    <source>
        <dbReference type="ARBA" id="ARBA00005162"/>
    </source>
</evidence>
<dbReference type="GO" id="GO:0006572">
    <property type="term" value="P:L-tyrosine catabolic process"/>
    <property type="evidence" value="ECO:0007669"/>
    <property type="project" value="UniProtKB-KW"/>
</dbReference>
<dbReference type="CDD" id="cd07250">
    <property type="entry name" value="HPPD_C_like"/>
    <property type="match status" value="1"/>
</dbReference>
<sequence length="438" mass="47174">MAIGVPAQQQQVRQAFERQNPLSDRFGMKAFHHIEFYCGDAINTASRFSWGLGMPMVAKSDQSTGNPVHASYVLRSHDLTFVFTAPYATHLAVAADKVQRLSAPPTSPLPGFDADKAYAFFRAHGMAARAIGIEVEDAAAAYEQCTANGGTGVLAPTDCGNGVTVSEVAAYGDVVLRFVSYGQGVDAHSGAFLPGFQDISAPKGAGGEAWPATYGIERVDHAVGNVWDMMEAVERLGGMTGMHRFAEFTAEDVGTVDSGLNSVVLASNNEVVLLPLNEPTYGTKRKSQIQTYLEQNVGPGLQHLALKTNDIIGTLRLMKERSHMGGFEFLDAPGEAYYSDLPARVPELTPQQVSELQELGVLADKDDQGILLQIFTKPCGDRPTFFIEIIQRIGCEDAVELPGGQVQMVQRGGCGGFGKGNFRALFKSIEDYEKKLGV</sequence>
<dbReference type="GO" id="GO:0046872">
    <property type="term" value="F:metal ion binding"/>
    <property type="evidence" value="ECO:0007669"/>
    <property type="project" value="UniProtKB-KW"/>
</dbReference>
<keyword evidence="5" id="KW-0677">Repeat</keyword>
<dbReference type="AlphaFoldDB" id="A0A835YZ91"/>
<dbReference type="SUPFAM" id="SSF54593">
    <property type="entry name" value="Glyoxalase/Bleomycin resistance protein/Dihydroxybiphenyl dioxygenase"/>
    <property type="match status" value="1"/>
</dbReference>
<comment type="pathway">
    <text evidence="1">Amino-acid degradation; L-phenylalanine degradation; acetoacetate and fumarate from L-phenylalanine: step 3/6.</text>
</comment>
<protein>
    <recommendedName>
        <fullName evidence="3 9">4-hydroxyphenylpyruvate dioxygenase</fullName>
    </recommendedName>
</protein>
<dbReference type="GO" id="GO:0003868">
    <property type="term" value="F:4-hydroxyphenylpyruvate dioxygenase activity"/>
    <property type="evidence" value="ECO:0007669"/>
    <property type="project" value="InterPro"/>
</dbReference>
<dbReference type="InterPro" id="IPR005956">
    <property type="entry name" value="4OHPhenylPyrv_dOase"/>
</dbReference>
<feature type="binding site" evidence="10">
    <location>
        <position position="221"/>
    </location>
    <ligand>
        <name>Fe cation</name>
        <dbReference type="ChEBI" id="CHEBI:24875"/>
    </ligand>
</feature>
<dbReference type="Gene3D" id="3.10.180.10">
    <property type="entry name" value="2,3-Dihydroxybiphenyl 1,2-Dioxygenase, domain 1"/>
    <property type="match status" value="2"/>
</dbReference>
<evidence type="ECO:0000256" key="3">
    <source>
        <dbReference type="ARBA" id="ARBA00013222"/>
    </source>
</evidence>
<dbReference type="Proteomes" id="UP000664859">
    <property type="component" value="Unassembled WGS sequence"/>
</dbReference>
<dbReference type="InterPro" id="IPR041735">
    <property type="entry name" value="4OHPhenylPyrv_dOase_C"/>
</dbReference>
<reference evidence="12" key="1">
    <citation type="submission" date="2021-02" db="EMBL/GenBank/DDBJ databases">
        <title>First Annotated Genome of the Yellow-green Alga Tribonema minus.</title>
        <authorList>
            <person name="Mahan K.M."/>
        </authorList>
    </citation>
    <scope>NUCLEOTIDE SEQUENCE</scope>
    <source>
        <strain evidence="12">UTEX B ZZ1240</strain>
    </source>
</reference>
<evidence type="ECO:0000256" key="4">
    <source>
        <dbReference type="ARBA" id="ARBA00022723"/>
    </source>
</evidence>